<protein>
    <submittedName>
        <fullName evidence="1">Putative secreted protein</fullName>
    </submittedName>
</protein>
<dbReference type="AlphaFoldDB" id="A0A2M4D9W8"/>
<name>A0A2M4D9W8_ANODA</name>
<dbReference type="EMBL" id="GGFL01009660">
    <property type="protein sequence ID" value="MBW73838.1"/>
    <property type="molecule type" value="Transcribed_RNA"/>
</dbReference>
<organism evidence="1">
    <name type="scientific">Anopheles darlingi</name>
    <name type="common">Mosquito</name>
    <dbReference type="NCBI Taxonomy" id="43151"/>
    <lineage>
        <taxon>Eukaryota</taxon>
        <taxon>Metazoa</taxon>
        <taxon>Ecdysozoa</taxon>
        <taxon>Arthropoda</taxon>
        <taxon>Hexapoda</taxon>
        <taxon>Insecta</taxon>
        <taxon>Pterygota</taxon>
        <taxon>Neoptera</taxon>
        <taxon>Endopterygota</taxon>
        <taxon>Diptera</taxon>
        <taxon>Nematocera</taxon>
        <taxon>Culicoidea</taxon>
        <taxon>Culicidae</taxon>
        <taxon>Anophelinae</taxon>
        <taxon>Anopheles</taxon>
    </lineage>
</organism>
<sequence>MYIPFCLVGWLFVCFLVLFCFVLFEVCLSITCTLGSHHHHHYQHYHHHHHYLPRVYTRFFLRSSHSSNTLLTTFTLWFRLQATCAYPLNSLNSPDRSSNYLAWTKIPSSTR</sequence>
<proteinExistence type="predicted"/>
<accession>A0A2M4D9W8</accession>
<reference evidence="1" key="1">
    <citation type="submission" date="2018-01" db="EMBL/GenBank/DDBJ databases">
        <title>An insight into the sialome of Amazonian anophelines.</title>
        <authorList>
            <person name="Ribeiro J.M."/>
            <person name="Scarpassa V."/>
            <person name="Calvo E."/>
        </authorList>
    </citation>
    <scope>NUCLEOTIDE SEQUENCE</scope>
</reference>
<evidence type="ECO:0000313" key="1">
    <source>
        <dbReference type="EMBL" id="MBW73838.1"/>
    </source>
</evidence>